<dbReference type="EMBL" id="CM001403">
    <property type="protein sequence ID" value="EHQ28687.1"/>
    <property type="molecule type" value="Genomic_DNA"/>
</dbReference>
<sequence length="31" mass="3598">MITDILFVDTTLGYFSLKLTNKKRIQKSPIL</sequence>
<dbReference type="AlphaFoldDB" id="H1Y768"/>
<reference evidence="1" key="1">
    <citation type="submission" date="2011-09" db="EMBL/GenBank/DDBJ databases">
        <title>The permanent draft genome of Mucilaginibacter paludis DSM 18603.</title>
        <authorList>
            <consortium name="US DOE Joint Genome Institute (JGI-PGF)"/>
            <person name="Lucas S."/>
            <person name="Han J."/>
            <person name="Lapidus A."/>
            <person name="Bruce D."/>
            <person name="Goodwin L."/>
            <person name="Pitluck S."/>
            <person name="Peters L."/>
            <person name="Kyrpides N."/>
            <person name="Mavromatis K."/>
            <person name="Ivanova N."/>
            <person name="Mikhailova N."/>
            <person name="Held B."/>
            <person name="Detter J.C."/>
            <person name="Tapia R."/>
            <person name="Han C."/>
            <person name="Land M."/>
            <person name="Hauser L."/>
            <person name="Markowitz V."/>
            <person name="Cheng J.-F."/>
            <person name="Hugenholtz P."/>
            <person name="Woyke T."/>
            <person name="Wu D."/>
            <person name="Tindall B."/>
            <person name="Brambilla E."/>
            <person name="Klenk H.-P."/>
            <person name="Eisen J.A."/>
        </authorList>
    </citation>
    <scope>NUCLEOTIDE SEQUENCE [LARGE SCALE GENOMIC DNA]</scope>
    <source>
        <strain evidence="1">DSM 18603</strain>
    </source>
</reference>
<organism evidence="1 2">
    <name type="scientific">Mucilaginibacter paludis DSM 18603</name>
    <dbReference type="NCBI Taxonomy" id="714943"/>
    <lineage>
        <taxon>Bacteria</taxon>
        <taxon>Pseudomonadati</taxon>
        <taxon>Bacteroidota</taxon>
        <taxon>Sphingobacteriia</taxon>
        <taxon>Sphingobacteriales</taxon>
        <taxon>Sphingobacteriaceae</taxon>
        <taxon>Mucilaginibacter</taxon>
    </lineage>
</organism>
<dbReference type="HOGENOM" id="CLU_3397461_0_0_10"/>
<proteinExistence type="predicted"/>
<evidence type="ECO:0000313" key="2">
    <source>
        <dbReference type="Proteomes" id="UP000002774"/>
    </source>
</evidence>
<gene>
    <name evidence="1" type="ORF">Mucpa_4598</name>
</gene>
<evidence type="ECO:0000313" key="1">
    <source>
        <dbReference type="EMBL" id="EHQ28687.1"/>
    </source>
</evidence>
<dbReference type="Proteomes" id="UP000002774">
    <property type="component" value="Chromosome"/>
</dbReference>
<accession>H1Y768</accession>
<protein>
    <submittedName>
        <fullName evidence="1">Uncharacterized protein</fullName>
    </submittedName>
</protein>
<keyword evidence="2" id="KW-1185">Reference proteome</keyword>
<name>H1Y768_9SPHI</name>